<evidence type="ECO:0000313" key="2">
    <source>
        <dbReference type="Proteomes" id="UP000199642"/>
    </source>
</evidence>
<dbReference type="EMBL" id="FOPC01000010">
    <property type="protein sequence ID" value="SFG90582.1"/>
    <property type="molecule type" value="Genomic_DNA"/>
</dbReference>
<dbReference type="RefSeq" id="WP_092792628.1">
    <property type="nucleotide sequence ID" value="NZ_FOPC01000010.1"/>
</dbReference>
<proteinExistence type="predicted"/>
<gene>
    <name evidence="1" type="ORF">SAMN04487988_11041</name>
</gene>
<organism evidence="1 2">
    <name type="scientific">Algoriphagus hitonicola</name>
    <dbReference type="NCBI Taxonomy" id="435880"/>
    <lineage>
        <taxon>Bacteria</taxon>
        <taxon>Pseudomonadati</taxon>
        <taxon>Bacteroidota</taxon>
        <taxon>Cytophagia</taxon>
        <taxon>Cytophagales</taxon>
        <taxon>Cyclobacteriaceae</taxon>
        <taxon>Algoriphagus</taxon>
    </lineage>
</organism>
<keyword evidence="2" id="KW-1185">Reference proteome</keyword>
<reference evidence="2" key="1">
    <citation type="submission" date="2016-10" db="EMBL/GenBank/DDBJ databases">
        <authorList>
            <person name="Varghese N."/>
            <person name="Submissions S."/>
        </authorList>
    </citation>
    <scope>NUCLEOTIDE SEQUENCE [LARGE SCALE GENOMIC DNA]</scope>
    <source>
        <strain evidence="2">DSM 19315</strain>
    </source>
</reference>
<dbReference type="Proteomes" id="UP000199642">
    <property type="component" value="Unassembled WGS sequence"/>
</dbReference>
<dbReference type="OrthoDB" id="826068at2"/>
<evidence type="ECO:0000313" key="1">
    <source>
        <dbReference type="EMBL" id="SFG90582.1"/>
    </source>
</evidence>
<accession>A0A1I2VN59</accession>
<sequence length="135" mass="15623">MTLQFTESDINTLIRSFSKKNVRIFLIGSNSFELKVSRLLSANCKIDRFSERSISLSYNANFFVNQLIKFFGKIEKEGIIWDKKHAKIHLDLIQLLQENRSEFPLDLAIKNISIDEEKLKLDLNLKASVSGEEEN</sequence>
<name>A0A1I2VN59_9BACT</name>
<dbReference type="STRING" id="435880.SAMN04487988_11041"/>
<protein>
    <submittedName>
        <fullName evidence="1">Uncharacterized protein</fullName>
    </submittedName>
</protein>
<dbReference type="AlphaFoldDB" id="A0A1I2VN59"/>